<dbReference type="InterPro" id="IPR010998">
    <property type="entry name" value="Integrase_recombinase_N"/>
</dbReference>
<evidence type="ECO:0000256" key="1">
    <source>
        <dbReference type="ARBA" id="ARBA00008857"/>
    </source>
</evidence>
<dbReference type="GO" id="GO:0003677">
    <property type="term" value="F:DNA binding"/>
    <property type="evidence" value="ECO:0007669"/>
    <property type="project" value="UniProtKB-KW"/>
</dbReference>
<dbReference type="Pfam" id="PF00589">
    <property type="entry name" value="Phage_integrase"/>
    <property type="match status" value="1"/>
</dbReference>
<reference evidence="4 5" key="1">
    <citation type="journal article" date="2019" name="Nat. Med.">
        <title>A library of human gut bacterial isolates paired with longitudinal multiomics data enables mechanistic microbiome research.</title>
        <authorList>
            <person name="Poyet M."/>
            <person name="Groussin M."/>
            <person name="Gibbons S.M."/>
            <person name="Avila-Pacheco J."/>
            <person name="Jiang X."/>
            <person name="Kearney S.M."/>
            <person name="Perrotta A.R."/>
            <person name="Berdy B."/>
            <person name="Zhao S."/>
            <person name="Lieberman T.D."/>
            <person name="Swanson P.K."/>
            <person name="Smith M."/>
            <person name="Roesemann S."/>
            <person name="Alexander J.E."/>
            <person name="Rich S.A."/>
            <person name="Livny J."/>
            <person name="Vlamakis H."/>
            <person name="Clish C."/>
            <person name="Bullock K."/>
            <person name="Deik A."/>
            <person name="Scott J."/>
            <person name="Pierce K.A."/>
            <person name="Xavier R.J."/>
            <person name="Alm E.J."/>
        </authorList>
    </citation>
    <scope>NUCLEOTIDE SEQUENCE [LARGE SCALE GENOMIC DNA]</scope>
    <source>
        <strain evidence="4 5">BIOML-A62</strain>
    </source>
</reference>
<dbReference type="InterPro" id="IPR013762">
    <property type="entry name" value="Integrase-like_cat_sf"/>
</dbReference>
<dbReference type="PANTHER" id="PTHR30349">
    <property type="entry name" value="PHAGE INTEGRASE-RELATED"/>
    <property type="match status" value="1"/>
</dbReference>
<evidence type="ECO:0000313" key="5">
    <source>
        <dbReference type="Proteomes" id="UP000487596"/>
    </source>
</evidence>
<dbReference type="SUPFAM" id="SSF56349">
    <property type="entry name" value="DNA breaking-rejoining enzymes"/>
    <property type="match status" value="1"/>
</dbReference>
<proteinExistence type="inferred from homology"/>
<gene>
    <name evidence="4" type="ORF">GA424_25575</name>
</gene>
<dbReference type="RefSeq" id="WP_151921624.1">
    <property type="nucleotide sequence ID" value="NZ_JBJHRF010000042.1"/>
</dbReference>
<dbReference type="CDD" id="cd01185">
    <property type="entry name" value="INTN1_C_like"/>
    <property type="match status" value="1"/>
</dbReference>
<dbReference type="PROSITE" id="PS51898">
    <property type="entry name" value="TYR_RECOMBINASE"/>
    <property type="match status" value="1"/>
</dbReference>
<comment type="similarity">
    <text evidence="1">Belongs to the 'phage' integrase family.</text>
</comment>
<dbReference type="PANTHER" id="PTHR30349:SF64">
    <property type="entry name" value="PROPHAGE INTEGRASE INTD-RELATED"/>
    <property type="match status" value="1"/>
</dbReference>
<dbReference type="AlphaFoldDB" id="A0A6A2RRD2"/>
<dbReference type="Proteomes" id="UP000487596">
    <property type="component" value="Unassembled WGS sequence"/>
</dbReference>
<dbReference type="InterPro" id="IPR050090">
    <property type="entry name" value="Tyrosine_recombinase_XerCD"/>
</dbReference>
<dbReference type="InterPro" id="IPR025269">
    <property type="entry name" value="SAM-like_dom"/>
</dbReference>
<evidence type="ECO:0000256" key="2">
    <source>
        <dbReference type="ARBA" id="ARBA00023125"/>
    </source>
</evidence>
<dbReference type="Gene3D" id="1.10.443.10">
    <property type="entry name" value="Intergrase catalytic core"/>
    <property type="match status" value="1"/>
</dbReference>
<comment type="caution">
    <text evidence="4">The sequence shown here is derived from an EMBL/GenBank/DDBJ whole genome shotgun (WGS) entry which is preliminary data.</text>
</comment>
<dbReference type="Pfam" id="PF13102">
    <property type="entry name" value="Phage_int_SAM_5"/>
    <property type="match status" value="1"/>
</dbReference>
<name>A0A6A2RRD2_9BACE</name>
<dbReference type="GO" id="GO:0015074">
    <property type="term" value="P:DNA integration"/>
    <property type="evidence" value="ECO:0007669"/>
    <property type="project" value="InterPro"/>
</dbReference>
<dbReference type="InterPro" id="IPR011010">
    <property type="entry name" value="DNA_brk_join_enz"/>
</dbReference>
<keyword evidence="2" id="KW-0238">DNA-binding</keyword>
<protein>
    <submittedName>
        <fullName evidence="4">Site-specific integrase</fullName>
    </submittedName>
</protein>
<evidence type="ECO:0000256" key="3">
    <source>
        <dbReference type="ARBA" id="ARBA00023172"/>
    </source>
</evidence>
<accession>A0A6A2RRD2</accession>
<sequence length="433" mass="49763">MFPNLKLINCISRYEESIPNTKVTVKLRRSNYKEEWYLIIESYPVYKRGSKRASRVVESINRTISTPIWDKSSIARILPDGTFNYKPKRDLNGIIQCRSTIDQEACIYADNVRKLRQHEYDSAILYTDKENEIAAQNERSEQDFIKYFNRIISTRHPNSSDSIIVNWRRVGELLKMYSQGQPIPFKAISVKLLEDIKMFLLRAPMGGNKKGTISQNTASTYFSILKAGLKQAFIDEYLTVDISAKVKGITNIEKPRVALTMDEVQMLVDTPCKDDVLKRAFLFSILTGLRHSDIQTLKWKQIQQTSKGTWQAVVIQQKTKRPDYKPVIQQALQLCGIRPDDDEALVFEGLTDASWISRPLKVWIEASGIKKHITFHCGRHSYASLLLENGVDIYTIKSLMGHTNVKTTQIYTHIVNEQKEKAANTLHIENLDL</sequence>
<dbReference type="EMBL" id="WDEH01000082">
    <property type="protein sequence ID" value="KAB6129571.1"/>
    <property type="molecule type" value="Genomic_DNA"/>
</dbReference>
<evidence type="ECO:0000313" key="4">
    <source>
        <dbReference type="EMBL" id="KAB6129571.1"/>
    </source>
</evidence>
<dbReference type="Gene3D" id="1.10.150.130">
    <property type="match status" value="1"/>
</dbReference>
<dbReference type="GO" id="GO:0006310">
    <property type="term" value="P:DNA recombination"/>
    <property type="evidence" value="ECO:0007669"/>
    <property type="project" value="UniProtKB-KW"/>
</dbReference>
<dbReference type="InterPro" id="IPR002104">
    <property type="entry name" value="Integrase_catalytic"/>
</dbReference>
<keyword evidence="3" id="KW-0233">DNA recombination</keyword>
<organism evidence="4 5">
    <name type="scientific">Bacteroides xylanisolvens</name>
    <dbReference type="NCBI Taxonomy" id="371601"/>
    <lineage>
        <taxon>Bacteria</taxon>
        <taxon>Pseudomonadati</taxon>
        <taxon>Bacteroidota</taxon>
        <taxon>Bacteroidia</taxon>
        <taxon>Bacteroidales</taxon>
        <taxon>Bacteroidaceae</taxon>
        <taxon>Bacteroides</taxon>
    </lineage>
</organism>